<keyword evidence="1" id="KW-1133">Transmembrane helix</keyword>
<keyword evidence="1" id="KW-0812">Transmembrane</keyword>
<evidence type="ECO:0000313" key="3">
    <source>
        <dbReference type="Proteomes" id="UP000324632"/>
    </source>
</evidence>
<evidence type="ECO:0000256" key="1">
    <source>
        <dbReference type="SAM" id="Phobius"/>
    </source>
</evidence>
<name>A0A5A9NTR2_9TELE</name>
<feature type="transmembrane region" description="Helical" evidence="1">
    <location>
        <begin position="12"/>
        <end position="35"/>
    </location>
</feature>
<comment type="caution">
    <text evidence="2">The sequence shown here is derived from an EMBL/GenBank/DDBJ whole genome shotgun (WGS) entry which is preliminary data.</text>
</comment>
<reference evidence="2 3" key="1">
    <citation type="journal article" date="2019" name="Mol. Ecol. Resour.">
        <title>Chromosome-level genome assembly of Triplophysa tibetana, a fish adapted to the harsh high-altitude environment of the Tibetan Plateau.</title>
        <authorList>
            <person name="Yang X."/>
            <person name="Liu H."/>
            <person name="Ma Z."/>
            <person name="Zou Y."/>
            <person name="Zou M."/>
            <person name="Mao Y."/>
            <person name="Li X."/>
            <person name="Wang H."/>
            <person name="Chen T."/>
            <person name="Wang W."/>
            <person name="Yang R."/>
        </authorList>
    </citation>
    <scope>NUCLEOTIDE SEQUENCE [LARGE SCALE GENOMIC DNA]</scope>
    <source>
        <strain evidence="2">TTIB1903HZAU</strain>
        <tissue evidence="2">Muscle</tissue>
    </source>
</reference>
<protein>
    <submittedName>
        <fullName evidence="2">Uncharacterized protein</fullName>
    </submittedName>
</protein>
<organism evidence="2 3">
    <name type="scientific">Triplophysa tibetana</name>
    <dbReference type="NCBI Taxonomy" id="1572043"/>
    <lineage>
        <taxon>Eukaryota</taxon>
        <taxon>Metazoa</taxon>
        <taxon>Chordata</taxon>
        <taxon>Craniata</taxon>
        <taxon>Vertebrata</taxon>
        <taxon>Euteleostomi</taxon>
        <taxon>Actinopterygii</taxon>
        <taxon>Neopterygii</taxon>
        <taxon>Teleostei</taxon>
        <taxon>Ostariophysi</taxon>
        <taxon>Cypriniformes</taxon>
        <taxon>Nemacheilidae</taxon>
        <taxon>Triplophysa</taxon>
    </lineage>
</organism>
<evidence type="ECO:0000313" key="2">
    <source>
        <dbReference type="EMBL" id="KAA0712455.1"/>
    </source>
</evidence>
<dbReference type="EMBL" id="SOYY01000014">
    <property type="protein sequence ID" value="KAA0712455.1"/>
    <property type="molecule type" value="Genomic_DNA"/>
</dbReference>
<dbReference type="Proteomes" id="UP000324632">
    <property type="component" value="Chromosome 14"/>
</dbReference>
<keyword evidence="1" id="KW-0472">Membrane</keyword>
<keyword evidence="3" id="KW-1185">Reference proteome</keyword>
<accession>A0A5A9NTR2</accession>
<sequence length="158" mass="15540">MVNDTILKQVVGAGIGALIGAFLGVTVCVCGVLSFKRPLEGLLKFIGSTVKGPAAVKVAEAAIVVETGAVTAVVGEGAGAAAGAGVGTGTVIAGCVIGTAALIGGVAGGITGWKAAEDADSVYDAMKKAAEVNYKNGKTVVEMAQEFVSLVMNNKKDN</sequence>
<dbReference type="AlphaFoldDB" id="A0A5A9NTR2"/>
<proteinExistence type="predicted"/>
<gene>
    <name evidence="2" type="ORF">E1301_Tti012944</name>
</gene>